<proteinExistence type="predicted"/>
<name>A0A0R2ZR15_9PSED</name>
<reference evidence="1 2" key="1">
    <citation type="submission" date="2015-02" db="EMBL/GenBank/DDBJ databases">
        <title>Two Pseudomonas sp. nov. isolated from raw milk.</title>
        <authorList>
            <person name="Wenning M."/>
            <person name="von Neubeck M."/>
            <person name="Huptas C."/>
            <person name="Scherer S."/>
        </authorList>
    </citation>
    <scope>NUCLEOTIDE SEQUENCE [LARGE SCALE GENOMIC DNA]</scope>
    <source>
        <strain evidence="1 2">DSM 14937</strain>
    </source>
</reference>
<dbReference type="PATRIC" id="fig|200450.4.peg.1596"/>
<sequence length="64" mass="7326">MNLWNGAEHFLLMQLEHVGIIKSELCEDSFRGRKKMQCSSKLPAIKAAYTRALGRFTRDRINSG</sequence>
<accession>A0A0R2ZR15</accession>
<evidence type="ECO:0000313" key="1">
    <source>
        <dbReference type="EMBL" id="KRP62905.1"/>
    </source>
</evidence>
<gene>
    <name evidence="1" type="ORF">TU79_00615</name>
</gene>
<protein>
    <submittedName>
        <fullName evidence="1">Uncharacterized protein</fullName>
    </submittedName>
</protein>
<dbReference type="EMBL" id="JYLK01000001">
    <property type="protein sequence ID" value="KRP62905.1"/>
    <property type="molecule type" value="Genomic_DNA"/>
</dbReference>
<dbReference type="AlphaFoldDB" id="A0A0R2ZR15"/>
<organism evidence="1 2">
    <name type="scientific">Pseudomonas trivialis</name>
    <dbReference type="NCBI Taxonomy" id="200450"/>
    <lineage>
        <taxon>Bacteria</taxon>
        <taxon>Pseudomonadati</taxon>
        <taxon>Pseudomonadota</taxon>
        <taxon>Gammaproteobacteria</taxon>
        <taxon>Pseudomonadales</taxon>
        <taxon>Pseudomonadaceae</taxon>
        <taxon>Pseudomonas</taxon>
    </lineage>
</organism>
<evidence type="ECO:0000313" key="2">
    <source>
        <dbReference type="Proteomes" id="UP000052019"/>
    </source>
</evidence>
<comment type="caution">
    <text evidence="1">The sequence shown here is derived from an EMBL/GenBank/DDBJ whole genome shotgun (WGS) entry which is preliminary data.</text>
</comment>
<dbReference type="Proteomes" id="UP000052019">
    <property type="component" value="Unassembled WGS sequence"/>
</dbReference>